<proteinExistence type="predicted"/>
<dbReference type="RefSeq" id="WP_192155067.1">
    <property type="nucleotide sequence ID" value="NZ_JADIKK010000008.1"/>
</dbReference>
<accession>A0ABW8J4M4</accession>
<keyword evidence="2" id="KW-1185">Reference proteome</keyword>
<gene>
    <name evidence="1" type="ORF">ISP25_05775</name>
</gene>
<comment type="caution">
    <text evidence="1">The sequence shown here is derived from an EMBL/GenBank/DDBJ whole genome shotgun (WGS) entry which is preliminary data.</text>
</comment>
<protein>
    <submittedName>
        <fullName evidence="1">Uncharacterized protein</fullName>
    </submittedName>
</protein>
<evidence type="ECO:0000313" key="2">
    <source>
        <dbReference type="Proteomes" id="UP001620339"/>
    </source>
</evidence>
<dbReference type="EMBL" id="JADIKK010000008">
    <property type="protein sequence ID" value="MFK2876574.1"/>
    <property type="molecule type" value="Genomic_DNA"/>
</dbReference>
<evidence type="ECO:0000313" key="1">
    <source>
        <dbReference type="EMBL" id="MFK2876574.1"/>
    </source>
</evidence>
<name>A0ABW8J4M4_9GAMM</name>
<dbReference type="Proteomes" id="UP001620339">
    <property type="component" value="Unassembled WGS sequence"/>
</dbReference>
<organism evidence="1 2">
    <name type="scientific">Rhodanobacter hydrolyticus</name>
    <dbReference type="NCBI Taxonomy" id="2250595"/>
    <lineage>
        <taxon>Bacteria</taxon>
        <taxon>Pseudomonadati</taxon>
        <taxon>Pseudomonadota</taxon>
        <taxon>Gammaproteobacteria</taxon>
        <taxon>Lysobacterales</taxon>
        <taxon>Rhodanobacteraceae</taxon>
        <taxon>Rhodanobacter</taxon>
    </lineage>
</organism>
<reference evidence="1 2" key="1">
    <citation type="submission" date="2020-10" db="EMBL/GenBank/DDBJ databases">
        <title>Phylogeny of dyella-like bacteria.</title>
        <authorList>
            <person name="Fu J."/>
        </authorList>
    </citation>
    <scope>NUCLEOTIDE SEQUENCE [LARGE SCALE GENOMIC DNA]</scope>
    <source>
        <strain evidence="1 2">KACC 19113</strain>
    </source>
</reference>
<sequence length="149" mass="16604">MNLSLSLGVLALLILVVASIWALTSRRWQNRRATDLQQLLDLADRLETDLKSCRAGLQQAHAVMATNPDLPAASEQDARHAVDAGLQALLRQRIWIRDRAARASQQELAETAAAMRASRDRLQPLLQALDAAQRDLDSAMREHIHRDAE</sequence>